<evidence type="ECO:0000313" key="1">
    <source>
        <dbReference type="EMBL" id="AUN99878.1"/>
    </source>
</evidence>
<name>A0A2K9NWI1_BACTC</name>
<sequence>MFKWDEILQSKVLRYYGSCLALIHVITSYLFSSYRIDDLARESAFPICYPGLEGCEHWRFFSSPELRNLMILYGAFAIATIAAFISERFKKIAPLMLLGLCVFKLILQLSDYRIATNYHFLAQVITFVFLIVPQRIATISILLPGVYFCAGLLKLNVDWLSGDTLIKPSIIQGPLLSALLVYVLVLEIFIVWFIFSNKKAIRLAVLLQLIAFHIYSWHIVDYPYPSFMFCILGFFVLTLNYDYKIKENLPRFATIMGLLCLFQLTPYLFAKDPGLDGRSRILSLNMMDVKSVCERQIELTTAEGMTSFKIPIDIKRPRMLCDPQVTKEIARHYCERTIIPGTMKVFQQSRRSTEKDFKEILNYSLQCPGPSHGS</sequence>
<dbReference type="AlphaFoldDB" id="A0A2K9NWI1"/>
<keyword evidence="2" id="KW-1185">Reference proteome</keyword>
<dbReference type="RefSeq" id="WP_102245167.1">
    <property type="nucleotide sequence ID" value="NZ_CP025704.1"/>
</dbReference>
<gene>
    <name evidence="1" type="ORF">C0V70_17560</name>
</gene>
<proteinExistence type="predicted"/>
<dbReference type="OrthoDB" id="5289191at2"/>
<reference evidence="1 2" key="1">
    <citation type="submission" date="2018-01" db="EMBL/GenBank/DDBJ databases">
        <title>Complete genome sequence of Bacteriovorax stolpii DSM12778.</title>
        <authorList>
            <person name="Tang B."/>
            <person name="Chang J."/>
        </authorList>
    </citation>
    <scope>NUCLEOTIDE SEQUENCE [LARGE SCALE GENOMIC DNA]</scope>
    <source>
        <strain evidence="1 2">DSM 12778</strain>
    </source>
</reference>
<protein>
    <submittedName>
        <fullName evidence="1">Uncharacterized protein</fullName>
    </submittedName>
</protein>
<dbReference type="EMBL" id="CP025704">
    <property type="protein sequence ID" value="AUN99878.1"/>
    <property type="molecule type" value="Genomic_DNA"/>
</dbReference>
<organism evidence="1 2">
    <name type="scientific">Bacteriovorax stolpii</name>
    <name type="common">Bdellovibrio stolpii</name>
    <dbReference type="NCBI Taxonomy" id="960"/>
    <lineage>
        <taxon>Bacteria</taxon>
        <taxon>Pseudomonadati</taxon>
        <taxon>Bdellovibrionota</taxon>
        <taxon>Bacteriovoracia</taxon>
        <taxon>Bacteriovoracales</taxon>
        <taxon>Bacteriovoracaceae</taxon>
        <taxon>Bacteriovorax</taxon>
    </lineage>
</organism>
<evidence type="ECO:0000313" key="2">
    <source>
        <dbReference type="Proteomes" id="UP000235584"/>
    </source>
</evidence>
<dbReference type="KEGG" id="bsto:C0V70_17560"/>
<accession>A0A2K9NWI1</accession>
<dbReference type="Proteomes" id="UP000235584">
    <property type="component" value="Chromosome"/>
</dbReference>